<dbReference type="Proteomes" id="UP001219525">
    <property type="component" value="Unassembled WGS sequence"/>
</dbReference>
<gene>
    <name evidence="2" type="ORF">GGX14DRAFT_564897</name>
</gene>
<feature type="compositionally biased region" description="Acidic residues" evidence="1">
    <location>
        <begin position="74"/>
        <end position="87"/>
    </location>
</feature>
<proteinExistence type="predicted"/>
<feature type="compositionally biased region" description="Polar residues" evidence="1">
    <location>
        <begin position="17"/>
        <end position="28"/>
    </location>
</feature>
<feature type="compositionally biased region" description="Acidic residues" evidence="1">
    <location>
        <begin position="117"/>
        <end position="127"/>
    </location>
</feature>
<accession>A0AAD6VHK9</accession>
<dbReference type="AlphaFoldDB" id="A0AAD6VHK9"/>
<feature type="compositionally biased region" description="Acidic residues" evidence="1">
    <location>
        <begin position="36"/>
        <end position="51"/>
    </location>
</feature>
<feature type="compositionally biased region" description="Basic residues" evidence="1">
    <location>
        <begin position="137"/>
        <end position="146"/>
    </location>
</feature>
<evidence type="ECO:0000313" key="3">
    <source>
        <dbReference type="Proteomes" id="UP001219525"/>
    </source>
</evidence>
<feature type="compositionally biased region" description="Basic and acidic residues" evidence="1">
    <location>
        <begin position="52"/>
        <end position="65"/>
    </location>
</feature>
<dbReference type="EMBL" id="JARJCW010000025">
    <property type="protein sequence ID" value="KAJ7211671.1"/>
    <property type="molecule type" value="Genomic_DNA"/>
</dbReference>
<comment type="caution">
    <text evidence="2">The sequence shown here is derived from an EMBL/GenBank/DDBJ whole genome shotgun (WGS) entry which is preliminary data.</text>
</comment>
<name>A0AAD6VHK9_9AGAR</name>
<evidence type="ECO:0000313" key="2">
    <source>
        <dbReference type="EMBL" id="KAJ7211671.1"/>
    </source>
</evidence>
<organism evidence="2 3">
    <name type="scientific">Mycena pura</name>
    <dbReference type="NCBI Taxonomy" id="153505"/>
    <lineage>
        <taxon>Eukaryota</taxon>
        <taxon>Fungi</taxon>
        <taxon>Dikarya</taxon>
        <taxon>Basidiomycota</taxon>
        <taxon>Agaricomycotina</taxon>
        <taxon>Agaricomycetes</taxon>
        <taxon>Agaricomycetidae</taxon>
        <taxon>Agaricales</taxon>
        <taxon>Marasmiineae</taxon>
        <taxon>Mycenaceae</taxon>
        <taxon>Mycena</taxon>
    </lineage>
</organism>
<feature type="compositionally biased region" description="Basic and acidic residues" evidence="1">
    <location>
        <begin position="88"/>
        <end position="105"/>
    </location>
</feature>
<feature type="compositionally biased region" description="Polar residues" evidence="1">
    <location>
        <begin position="483"/>
        <end position="496"/>
    </location>
</feature>
<feature type="compositionally biased region" description="Polar residues" evidence="1">
    <location>
        <begin position="629"/>
        <end position="649"/>
    </location>
</feature>
<feature type="compositionally biased region" description="Acidic residues" evidence="1">
    <location>
        <begin position="502"/>
        <end position="512"/>
    </location>
</feature>
<feature type="region of interest" description="Disordered" evidence="1">
    <location>
        <begin position="606"/>
        <end position="679"/>
    </location>
</feature>
<feature type="region of interest" description="Disordered" evidence="1">
    <location>
        <begin position="1"/>
        <end position="175"/>
    </location>
</feature>
<reference evidence="2" key="1">
    <citation type="submission" date="2023-03" db="EMBL/GenBank/DDBJ databases">
        <title>Massive genome expansion in bonnet fungi (Mycena s.s.) driven by repeated elements and novel gene families across ecological guilds.</title>
        <authorList>
            <consortium name="Lawrence Berkeley National Laboratory"/>
            <person name="Harder C.B."/>
            <person name="Miyauchi S."/>
            <person name="Viragh M."/>
            <person name="Kuo A."/>
            <person name="Thoen E."/>
            <person name="Andreopoulos B."/>
            <person name="Lu D."/>
            <person name="Skrede I."/>
            <person name="Drula E."/>
            <person name="Henrissat B."/>
            <person name="Morin E."/>
            <person name="Kohler A."/>
            <person name="Barry K."/>
            <person name="LaButti K."/>
            <person name="Morin E."/>
            <person name="Salamov A."/>
            <person name="Lipzen A."/>
            <person name="Mereny Z."/>
            <person name="Hegedus B."/>
            <person name="Baldrian P."/>
            <person name="Stursova M."/>
            <person name="Weitz H."/>
            <person name="Taylor A."/>
            <person name="Grigoriev I.V."/>
            <person name="Nagy L.G."/>
            <person name="Martin F."/>
            <person name="Kauserud H."/>
        </authorList>
    </citation>
    <scope>NUCLEOTIDE SEQUENCE</scope>
    <source>
        <strain evidence="2">9144</strain>
    </source>
</reference>
<evidence type="ECO:0000256" key="1">
    <source>
        <dbReference type="SAM" id="MobiDB-lite"/>
    </source>
</evidence>
<feature type="region of interest" description="Disordered" evidence="1">
    <location>
        <begin position="482"/>
        <end position="535"/>
    </location>
</feature>
<keyword evidence="3" id="KW-1185">Reference proteome</keyword>
<sequence>MKLGKSLLGEVSAYSPVRSQLPDTSGPITRTRDSNQDDSDRDDSDRDDSDQDPERSRALRKEFDTKGTSNESITEQEQEDDSDDSDKDPEYAAEHIRALRKEFDAKGTSNELITEKEQEDLDMDDYYNDTATTSPDRRRRRAKGKGKVFTNSKPAVGPTPARAESPSEDDDNDSILAGADALAGGRPSQEIINRAKGSVKDMWMQLDDLACEAGVSKMTMAKLSGVLASTSREVNLYDAYLWHRRKLDPPASGKDAGKAWVKKITAEYHDEFLVLPEDERQDPVARRRLFQDMIEDFRAAHFDRMDDQKERGGAPAVMQKILKYFVNQSSVVAHTRDIHVLGVGLDLTTDTAAAWGGSELFDAMKEKYSQQFTRLVNELKSLMYMTALDERTEGEDGTDPQPLNPYPVAAQYPREKARDAMRRRVSGFLLNLIQLCVMARDGYSVSEVQGLFKTMAWRKWPDKATAHQLVVENWPVALKKNSPGPSWSFTQIKNNTGGDGSDGSDEDDEDDGVERAGTSRKAKKGRKEDENQTAAFRDMYHALERVYKGEQDATAPRIRSWTDEEIDSEDPLSVPVVVCADNTVLVRAGASEVYVKRLQKEAEAAEKREAKSLKTARKTQPAKTHHAKTTQNAGQGSSKAVENNENNASVGEKRRADTQSSGAAPKRPHIEQDDDEDENTTLMGMICRYSTVDGGRYSGEFRAIGFERVPGEMSTVDRYTWYRPARTNSTWRQIPYSRPIVTDREASILPFLQEDVGLLPP</sequence>
<protein>
    <submittedName>
        <fullName evidence="2">Uncharacterized protein</fullName>
    </submittedName>
</protein>